<evidence type="ECO:0000313" key="5">
    <source>
        <dbReference type="Proteomes" id="UP001431199"/>
    </source>
</evidence>
<dbReference type="Gene3D" id="2.60.40.4270">
    <property type="entry name" value="Listeria-Bacteroides repeat domain"/>
    <property type="match status" value="1"/>
</dbReference>
<reference evidence="4" key="1">
    <citation type="submission" date="2022-09" db="EMBL/GenBank/DDBJ databases">
        <title>Eubacterium sp. LFL-14 isolated from human feces.</title>
        <authorList>
            <person name="Liu F."/>
        </authorList>
    </citation>
    <scope>NUCLEOTIDE SEQUENCE</scope>
    <source>
        <strain evidence="4">LFL-14</strain>
    </source>
</reference>
<keyword evidence="2" id="KW-0732">Signal</keyword>
<organism evidence="4 5">
    <name type="scientific">Eubacterium album</name>
    <dbReference type="NCBI Taxonomy" id="2978477"/>
    <lineage>
        <taxon>Bacteria</taxon>
        <taxon>Bacillati</taxon>
        <taxon>Bacillota</taxon>
        <taxon>Clostridia</taxon>
        <taxon>Eubacteriales</taxon>
        <taxon>Eubacteriaceae</taxon>
        <taxon>Eubacterium</taxon>
    </lineage>
</organism>
<dbReference type="Proteomes" id="UP001431199">
    <property type="component" value="Unassembled WGS sequence"/>
</dbReference>
<feature type="chain" id="PRO_5045170473" evidence="2">
    <location>
        <begin position="33"/>
        <end position="476"/>
    </location>
</feature>
<dbReference type="PROSITE" id="PS51762">
    <property type="entry name" value="GH16_2"/>
    <property type="match status" value="1"/>
</dbReference>
<proteinExistence type="inferred from homology"/>
<dbReference type="SUPFAM" id="SSF49899">
    <property type="entry name" value="Concanavalin A-like lectins/glucanases"/>
    <property type="match status" value="1"/>
</dbReference>
<sequence length="476" mass="54023">MRKLMNKVIGTTLAIAMVVTCMPVANVKNVHAAEKKNTAYKLVWSDEFNGTSLNMNNWNYNIGNSGTDGKNPGWGNNELEYYTDSEKNVSVSDGTLKITAIEEKTVDPKNSKVTYSYTSGRITTAGKQDFQYGRMEARIKLPSLKGVWPAFWMLGVNQKGWPWCGEIDILEAWNTISFAQGAFHWNAGVGDDSPYDNKYVSGQLNASYSRYNWYDKTQWHIYAVEWDNEYIHYFVDDVEFYKVNISTADKKDEGMKSYYFLLNMAVGGNLPGVAPDAGTLPATMEVDYVRAYQRTSDNGTNSAKWTEQNQVPTYQITMKDGKKTVSNVNAYDGETLDLPVLTKKRYTFNGWYTSDGKEITEKYRVRQNTTIVAKWTKVTVKQPKLTKLVNKKKGTIYAKYSIKGKKADSPKGYQIKYGTNKKLKKGKVTSTTSKNITIPFLKSGKTYYVKVRGYKLDSKNKKVFGKWSKIKSITVK</sequence>
<feature type="signal peptide" evidence="2">
    <location>
        <begin position="1"/>
        <end position="32"/>
    </location>
</feature>
<evidence type="ECO:0000313" key="4">
    <source>
        <dbReference type="EMBL" id="MCT7398075.1"/>
    </source>
</evidence>
<dbReference type="CDD" id="cd08023">
    <property type="entry name" value="GH16_laminarinase_like"/>
    <property type="match status" value="1"/>
</dbReference>
<dbReference type="RefSeq" id="WP_022088611.1">
    <property type="nucleotide sequence ID" value="NZ_JAODBU010000003.1"/>
</dbReference>
<keyword evidence="5" id="KW-1185">Reference proteome</keyword>
<evidence type="ECO:0000256" key="2">
    <source>
        <dbReference type="SAM" id="SignalP"/>
    </source>
</evidence>
<feature type="domain" description="GH16" evidence="3">
    <location>
        <begin position="33"/>
        <end position="297"/>
    </location>
</feature>
<dbReference type="Pfam" id="PF00722">
    <property type="entry name" value="Glyco_hydro_16"/>
    <property type="match status" value="1"/>
</dbReference>
<dbReference type="EMBL" id="JAODBU010000003">
    <property type="protein sequence ID" value="MCT7398075.1"/>
    <property type="molecule type" value="Genomic_DNA"/>
</dbReference>
<dbReference type="PANTHER" id="PTHR10963">
    <property type="entry name" value="GLYCOSYL HYDROLASE-RELATED"/>
    <property type="match status" value="1"/>
</dbReference>
<accession>A0ABT2LY08</accession>
<dbReference type="InterPro" id="IPR000757">
    <property type="entry name" value="Beta-glucanase-like"/>
</dbReference>
<dbReference type="InterPro" id="IPR050546">
    <property type="entry name" value="Glycosyl_Hydrlase_16"/>
</dbReference>
<dbReference type="Gene3D" id="2.60.40.10">
    <property type="entry name" value="Immunoglobulins"/>
    <property type="match status" value="1"/>
</dbReference>
<comment type="similarity">
    <text evidence="1">Belongs to the glycosyl hydrolase 16 family.</text>
</comment>
<dbReference type="PANTHER" id="PTHR10963:SF55">
    <property type="entry name" value="GLYCOSIDE HYDROLASE FAMILY 16 PROTEIN"/>
    <property type="match status" value="1"/>
</dbReference>
<dbReference type="InterPro" id="IPR013320">
    <property type="entry name" value="ConA-like_dom_sf"/>
</dbReference>
<comment type="caution">
    <text evidence="4">The sequence shown here is derived from an EMBL/GenBank/DDBJ whole genome shotgun (WGS) entry which is preliminary data.</text>
</comment>
<evidence type="ECO:0000256" key="1">
    <source>
        <dbReference type="ARBA" id="ARBA00006865"/>
    </source>
</evidence>
<name>A0ABT2LY08_9FIRM</name>
<dbReference type="InterPro" id="IPR042229">
    <property type="entry name" value="Listeria/Bacterioides_rpt_sf"/>
</dbReference>
<gene>
    <name evidence="4" type="ORF">N5B56_03100</name>
</gene>
<dbReference type="InterPro" id="IPR013783">
    <property type="entry name" value="Ig-like_fold"/>
</dbReference>
<dbReference type="Gene3D" id="2.60.120.200">
    <property type="match status" value="1"/>
</dbReference>
<protein>
    <submittedName>
        <fullName evidence="4">Family 16 glycosylhydrolase</fullName>
    </submittedName>
</protein>
<evidence type="ECO:0000259" key="3">
    <source>
        <dbReference type="PROSITE" id="PS51762"/>
    </source>
</evidence>